<dbReference type="SUPFAM" id="SSF49464">
    <property type="entry name" value="Carboxypeptidase regulatory domain-like"/>
    <property type="match status" value="1"/>
</dbReference>
<dbReference type="InterPro" id="IPR023997">
    <property type="entry name" value="TonB-dep_OMP_SusC/RagA_CS"/>
</dbReference>
<keyword evidence="3 7" id="KW-1134">Transmembrane beta strand</keyword>
<organism evidence="9 10">
    <name type="scientific">Bacteroides ovatus (strain ATCC 8483 / DSM 1896 / JCM 5824 / BCRC 10623 / CCUG 4943 / NCTC 11153)</name>
    <dbReference type="NCBI Taxonomy" id="411476"/>
    <lineage>
        <taxon>Bacteria</taxon>
        <taxon>Pseudomonadati</taxon>
        <taxon>Bacteroidota</taxon>
        <taxon>Bacteroidia</taxon>
        <taxon>Bacteroidales</taxon>
        <taxon>Bacteroidaceae</taxon>
        <taxon>Bacteroides</taxon>
    </lineage>
</organism>
<keyword evidence="4 7" id="KW-0812">Transmembrane</keyword>
<dbReference type="FunFam" id="2.170.130.10:FF:000003">
    <property type="entry name" value="SusC/RagA family TonB-linked outer membrane protein"/>
    <property type="match status" value="1"/>
</dbReference>
<comment type="similarity">
    <text evidence="7">Belongs to the TonB-dependent receptor family.</text>
</comment>
<dbReference type="InterPro" id="IPR039426">
    <property type="entry name" value="TonB-dep_rcpt-like"/>
</dbReference>
<evidence type="ECO:0000256" key="2">
    <source>
        <dbReference type="ARBA" id="ARBA00022448"/>
    </source>
</evidence>
<evidence type="ECO:0000256" key="4">
    <source>
        <dbReference type="ARBA" id="ARBA00022692"/>
    </source>
</evidence>
<dbReference type="InterPro" id="IPR036942">
    <property type="entry name" value="Beta-barrel_TonB_sf"/>
</dbReference>
<proteinExistence type="inferred from homology"/>
<evidence type="ECO:0000259" key="8">
    <source>
        <dbReference type="Pfam" id="PF07715"/>
    </source>
</evidence>
<dbReference type="Gene3D" id="2.60.40.1120">
    <property type="entry name" value="Carboxypeptidase-like, regulatory domain"/>
    <property type="match status" value="1"/>
</dbReference>
<evidence type="ECO:0000256" key="7">
    <source>
        <dbReference type="PROSITE-ProRule" id="PRU01360"/>
    </source>
</evidence>
<dbReference type="Pfam" id="PF13715">
    <property type="entry name" value="CarbopepD_reg_2"/>
    <property type="match status" value="1"/>
</dbReference>
<evidence type="ECO:0000256" key="3">
    <source>
        <dbReference type="ARBA" id="ARBA00022452"/>
    </source>
</evidence>
<evidence type="ECO:0000313" key="10">
    <source>
        <dbReference type="Proteomes" id="UP000005475"/>
    </source>
</evidence>
<keyword evidence="2 7" id="KW-0813">Transport</keyword>
<dbReference type="Gene3D" id="2.170.130.10">
    <property type="entry name" value="TonB-dependent receptor, plug domain"/>
    <property type="match status" value="1"/>
</dbReference>
<dbReference type="Pfam" id="PF07715">
    <property type="entry name" value="Plug"/>
    <property type="match status" value="1"/>
</dbReference>
<accession>A0AAN3A9T6</accession>
<sequence length="1029" mass="114274">MLENIRRNKKYSILISSKFNIMRKILFLILMLSSVSIQAQNLIVKGVVSDESDVLPGVSIFVEGTSKGTISDINGKYSIEVKKGSKLVFSYVGYRTEELVANTSVLNVKMKTDAIQLEEAIVVGYAKQKKATLTGAVSSVSSETITKRSVASLSTALQGAMPGVTIQQTSGEPGGDGGSIRIRGIGSINSNTDPLVLVDGIEMSIDQVDANTVESISVLKDAASASIYGSRASNGVILITTKRGQKGKITTTYSGYLTIQRPTNMPEPVAAWEYLQAELNAWDNAEITVSDAQRAQQLQQIEEQKTLRPDNWNRYDTNWKDETMKSHSIMHNHNVTISGGSDKLTFFGSGTYLYQDGLIPNDNYSRTNLRLNADAQILPWAKFSIETALRQGKKVNPGLSTPKQIINQSLYMLPTLSAARELDGNWGYGKNGMNPTAQAYDSGEKISKGTDAVVNGTLTLTPIKGLELVGQYSRRQSTSRERALITPYTTSLKGQIMGSYPTDDSLTESWSETVRNYYRAQASYENKFFDHYGKILVGFQAEDNLNTSFSGGKRGFDLGRYYLGNGDSATATSSGGANSWAMMSWYARLNYNYKQRYLLEVNGRYDGSSRFTRDNRWGFFPSVSAGWVISEENFMKPTRKVLDFLKVRASYGLLGNQNIGNYPYAATIATGYGYYLGGDEADKELVSGVAQTTLANSNISWEKSKQINFGIDFSLWNGLLSVTADYYIKNIYDMLMKFPLPYYVGMSPAYTNAGDMSNKGWEVSVSHKNKLNDFTYGVTFTLSDNRNKITNLNGLNSQDKTMVEGYPNKGIWGYVTDGYYKDWDDVNNSPKLGDARPGFVKYVKVYQGEDSDPMTIDTRDMVYLGDPFPHFEYGVTLNAGWKNFDFTAFFQGVGQRVNYMSGVGLKPFANGSNLFRHQMDSWTPDNQDAAYPILVPEANAGPNYQKSDKWVRDASYCRLKNVVLGYTLPNSWTKKLNIGSLRVYASGQNLFTISNFYKGYDPEVAYSGSVGGEFYPIMQTFTFGIDLKF</sequence>
<evidence type="ECO:0000256" key="1">
    <source>
        <dbReference type="ARBA" id="ARBA00004571"/>
    </source>
</evidence>
<dbReference type="PROSITE" id="PS52016">
    <property type="entry name" value="TONB_DEPENDENT_REC_3"/>
    <property type="match status" value="1"/>
</dbReference>
<evidence type="ECO:0000256" key="5">
    <source>
        <dbReference type="ARBA" id="ARBA00023136"/>
    </source>
</evidence>
<evidence type="ECO:0000256" key="6">
    <source>
        <dbReference type="ARBA" id="ARBA00023237"/>
    </source>
</evidence>
<protein>
    <submittedName>
        <fullName evidence="9">TonB-linked outer membrane protein, SusC/RagA family</fullName>
    </submittedName>
</protein>
<dbReference type="InterPro" id="IPR037066">
    <property type="entry name" value="Plug_dom_sf"/>
</dbReference>
<dbReference type="EMBL" id="AAXF02000045">
    <property type="protein sequence ID" value="EDO12672.1"/>
    <property type="molecule type" value="Genomic_DNA"/>
</dbReference>
<comment type="subcellular location">
    <subcellularLocation>
        <location evidence="1 7">Cell outer membrane</location>
        <topology evidence="1 7">Multi-pass membrane protein</topology>
    </subcellularLocation>
</comment>
<gene>
    <name evidence="9" type="ORF">BACOVA_01815</name>
</gene>
<keyword evidence="6 7" id="KW-0998">Cell outer membrane</keyword>
<dbReference type="NCBIfam" id="TIGR04056">
    <property type="entry name" value="OMP_RagA_SusC"/>
    <property type="match status" value="1"/>
</dbReference>
<dbReference type="InterPro" id="IPR023996">
    <property type="entry name" value="TonB-dep_OMP_SusC/RagA"/>
</dbReference>
<evidence type="ECO:0000313" key="9">
    <source>
        <dbReference type="EMBL" id="EDO12672.1"/>
    </source>
</evidence>
<dbReference type="InterPro" id="IPR012910">
    <property type="entry name" value="Plug_dom"/>
</dbReference>
<feature type="domain" description="TonB-dependent receptor plug" evidence="8">
    <location>
        <begin position="130"/>
        <end position="236"/>
    </location>
</feature>
<reference evidence="9 10" key="1">
    <citation type="submission" date="2007-03" db="EMBL/GenBank/DDBJ databases">
        <authorList>
            <person name="Fulton L."/>
            <person name="Clifton S."/>
            <person name="Fulton B."/>
            <person name="Xu J."/>
            <person name="Minx P."/>
            <person name="Pepin K.H."/>
            <person name="Johnson M."/>
            <person name="Thiruvilangam P."/>
            <person name="Bhonagiri V."/>
            <person name="Nash W.E."/>
            <person name="Mardis E.R."/>
            <person name="Wilson R.K."/>
        </authorList>
    </citation>
    <scope>NUCLEOTIDE SEQUENCE [LARGE SCALE GENOMIC DNA]</scope>
    <source>
        <strain evidence="10">ATCC 8483 / DSM 1896 / JCM 5824 / BCRC 10623 / CCUG 4943 / NCTC 11153</strain>
    </source>
</reference>
<dbReference type="Proteomes" id="UP000005475">
    <property type="component" value="Unassembled WGS sequence"/>
</dbReference>
<comment type="caution">
    <text evidence="9">The sequence shown here is derived from an EMBL/GenBank/DDBJ whole genome shotgun (WGS) entry which is preliminary data.</text>
</comment>
<dbReference type="Gene3D" id="2.40.170.20">
    <property type="entry name" value="TonB-dependent receptor, beta-barrel domain"/>
    <property type="match status" value="1"/>
</dbReference>
<dbReference type="NCBIfam" id="TIGR04057">
    <property type="entry name" value="SusC_RagA_signa"/>
    <property type="match status" value="1"/>
</dbReference>
<dbReference type="SUPFAM" id="SSF56935">
    <property type="entry name" value="Porins"/>
    <property type="match status" value="1"/>
</dbReference>
<reference evidence="10" key="2">
    <citation type="submission" date="2007-04" db="EMBL/GenBank/DDBJ databases">
        <title>Draft genome sequence of Bacteroides ovatus (ATCC 8483).</title>
        <authorList>
            <person name="Sudarsanam P."/>
            <person name="Ley R."/>
            <person name="Guruge J."/>
            <person name="Turnbaugh P.J."/>
            <person name="Mahowald M."/>
            <person name="Liep D."/>
            <person name="Gordon J."/>
        </authorList>
    </citation>
    <scope>NUCLEOTIDE SEQUENCE [LARGE SCALE GENOMIC DNA]</scope>
    <source>
        <strain evidence="10">ATCC 8483 / DSM 1896 / JCM 5824 / BCRC 10623 / CCUG 4943 / NCTC 11153</strain>
    </source>
</reference>
<dbReference type="InterPro" id="IPR008969">
    <property type="entry name" value="CarboxyPept-like_regulatory"/>
</dbReference>
<dbReference type="AlphaFoldDB" id="A0AAN3A9T6"/>
<name>A0AAN3A9T6_BACO1</name>
<keyword evidence="5 7" id="KW-0472">Membrane</keyword>
<dbReference type="GO" id="GO:0009279">
    <property type="term" value="C:cell outer membrane"/>
    <property type="evidence" value="ECO:0007669"/>
    <property type="project" value="UniProtKB-SubCell"/>
</dbReference>